<keyword evidence="3" id="KW-1185">Reference proteome</keyword>
<accession>A0A0G4GYE3</accession>
<dbReference type="VEuPathDB" id="CryptoDB:Vbra_19089"/>
<evidence type="ECO:0000256" key="1">
    <source>
        <dbReference type="SAM" id="MobiDB-lite"/>
    </source>
</evidence>
<reference evidence="2 3" key="1">
    <citation type="submission" date="2014-11" db="EMBL/GenBank/DDBJ databases">
        <authorList>
            <person name="Zhu J."/>
            <person name="Qi W."/>
            <person name="Song R."/>
        </authorList>
    </citation>
    <scope>NUCLEOTIDE SEQUENCE [LARGE SCALE GENOMIC DNA]</scope>
</reference>
<evidence type="ECO:0000313" key="2">
    <source>
        <dbReference type="EMBL" id="CEM36134.1"/>
    </source>
</evidence>
<dbReference type="PhylomeDB" id="A0A0G4GYE3"/>
<feature type="region of interest" description="Disordered" evidence="1">
    <location>
        <begin position="53"/>
        <end position="74"/>
    </location>
</feature>
<evidence type="ECO:0000313" key="3">
    <source>
        <dbReference type="Proteomes" id="UP000041254"/>
    </source>
</evidence>
<gene>
    <name evidence="2" type="ORF">Vbra_19089</name>
</gene>
<name>A0A0G4GYE3_VITBC</name>
<feature type="compositionally biased region" description="Basic and acidic residues" evidence="1">
    <location>
        <begin position="179"/>
        <end position="190"/>
    </location>
</feature>
<feature type="region of interest" description="Disordered" evidence="1">
    <location>
        <begin position="169"/>
        <end position="224"/>
    </location>
</feature>
<dbReference type="InParanoid" id="A0A0G4GYE3"/>
<protein>
    <submittedName>
        <fullName evidence="2">Uncharacterized protein</fullName>
    </submittedName>
</protein>
<dbReference type="Proteomes" id="UP000041254">
    <property type="component" value="Unassembled WGS sequence"/>
</dbReference>
<organism evidence="2 3">
    <name type="scientific">Vitrella brassicaformis (strain CCMP3155)</name>
    <dbReference type="NCBI Taxonomy" id="1169540"/>
    <lineage>
        <taxon>Eukaryota</taxon>
        <taxon>Sar</taxon>
        <taxon>Alveolata</taxon>
        <taxon>Colpodellida</taxon>
        <taxon>Vitrellaceae</taxon>
        <taxon>Vitrella</taxon>
    </lineage>
</organism>
<dbReference type="AlphaFoldDB" id="A0A0G4GYE3"/>
<dbReference type="EMBL" id="CDMY01000878">
    <property type="protein sequence ID" value="CEM36134.1"/>
    <property type="molecule type" value="Genomic_DNA"/>
</dbReference>
<sequence>MMNSVTCSARLCGRCVLRRRSGGLHQRWLAARAALEGRRRHLRLRASLTDEVIEPQAAAMQQDGNDGPTRPEADRDEGLRQFRHEIDRIKTLIHTLESQVAGNDASLTVGDLSVAVGHTSRGGDCLKEAADCLSNIHNTTHAQGGVAEGDCSGRADDLTVERIQKASHGSSISVAGVSDSKRARVEDRPGQHATFAAAGASGGGVDVSSSPQQDDQGHDQHQQHANVVGGPCLCGLEGPLLCDMASWLTTREATVLCLLNKGINSIADYHSDSQRPSSAQDGSSKATPFGIYRNLTIAEKEAKAWNNLDLDTETRLRGKLANVTTAHIPSSAGPYEDHNSSRRSFVATCLEAAKTSLTHLYINGDGGNFNFRAAWCAPPPVAFTALTDLHVECDTWIIYFSEATWTTFPALEDCRGLRVPRRALKGLTHIASSSPQLMTLAVNIVCDHDSPDFIAALGKSKRLTTIRGVRVSERALRNGHLAELQRSLENFWSKPEMQGVKKTIEFVYDCPINHNFGDLTRPLPDFLAWARRVGATVEWQLNYGKCMRVDCSKEASTVFPAVRGPVADVVNQVAKQAEEVWLFCGGTPLDESWKDVLKFPNVTQLWIGRSQEGRQSVQSAEIVSDSIPPFLTEVDEDGNNVCFPAVERLESNLANLSYRAHPPAGAWRFPAGPNKLSTLLGSLRHVRSVQFRTSDLSVLSECLPLLPTERIDEVSVVLGHHVRALPHACQPLARPAVTSLSFGDDEDLIDLNKDQALSVMSVVTHVRPSKAHLRLQLDPSEFELGEEGASDEEQIAHAEKEVRALACECYERVMASYSLDSLTIQCDMIEVVGWAESILGFCTFTLDLVAKGQ</sequence>
<proteinExistence type="predicted"/>